<evidence type="ECO:0000313" key="1">
    <source>
        <dbReference type="EMBL" id="RJO75302.1"/>
    </source>
</evidence>
<dbReference type="OrthoDB" id="4563074at2"/>
<proteinExistence type="predicted"/>
<dbReference type="RefSeq" id="WP_120041607.1">
    <property type="nucleotide sequence ID" value="NZ_QZFU01000019.1"/>
</dbReference>
<dbReference type="EMBL" id="QZFU01000019">
    <property type="protein sequence ID" value="RJO75302.1"/>
    <property type="molecule type" value="Genomic_DNA"/>
</dbReference>
<keyword evidence="2" id="KW-1185">Reference proteome</keyword>
<evidence type="ECO:0000313" key="2">
    <source>
        <dbReference type="Proteomes" id="UP000266677"/>
    </source>
</evidence>
<protein>
    <submittedName>
        <fullName evidence="1">Type II toxin-antitoxin system VapB family antitoxin</fullName>
    </submittedName>
</protein>
<reference evidence="1 2" key="1">
    <citation type="submission" date="2018-09" db="EMBL/GenBank/DDBJ databases">
        <title>YIM PH21274 draft genome.</title>
        <authorList>
            <person name="Miao C."/>
        </authorList>
    </citation>
    <scope>NUCLEOTIDE SEQUENCE [LARGE SCALE GENOMIC DNA]</scope>
    <source>
        <strain evidence="1 2">YIM PH 21724</strain>
    </source>
</reference>
<name>A0A3A4KK36_9NOCA</name>
<organism evidence="1 2">
    <name type="scientific">Nocardia panacis</name>
    <dbReference type="NCBI Taxonomy" id="2340916"/>
    <lineage>
        <taxon>Bacteria</taxon>
        <taxon>Bacillati</taxon>
        <taxon>Actinomycetota</taxon>
        <taxon>Actinomycetes</taxon>
        <taxon>Mycobacteriales</taxon>
        <taxon>Nocardiaceae</taxon>
        <taxon>Nocardia</taxon>
    </lineage>
</organism>
<dbReference type="InterPro" id="IPR019239">
    <property type="entry name" value="VapB_antitoxin"/>
</dbReference>
<gene>
    <name evidence="1" type="ORF">D5S18_15650</name>
</gene>
<accession>A0A3A4KK36</accession>
<dbReference type="Pfam" id="PF09957">
    <property type="entry name" value="VapB_antitoxin"/>
    <property type="match status" value="1"/>
</dbReference>
<dbReference type="Proteomes" id="UP000266677">
    <property type="component" value="Unassembled WGS sequence"/>
</dbReference>
<comment type="caution">
    <text evidence="1">The sequence shown here is derived from an EMBL/GenBank/DDBJ whole genome shotgun (WGS) entry which is preliminary data.</text>
</comment>
<sequence length="75" mass="8172">MATNIEVDPALLADAMRLFGTKTKKDTVNTALREAVQRLKRAEALEHLVNMAEAGEFDAAIAAYEARKAAQRGEV</sequence>
<dbReference type="AlphaFoldDB" id="A0A3A4KK36"/>